<dbReference type="InterPro" id="IPR006694">
    <property type="entry name" value="Fatty_acid_hydroxylase"/>
</dbReference>
<proteinExistence type="predicted"/>
<protein>
    <recommendedName>
        <fullName evidence="6">Fatty acid hydroxylase domain-containing protein</fullName>
    </recommendedName>
</protein>
<keyword evidence="2 5" id="KW-0812">Transmembrane</keyword>
<organism evidence="7 8">
    <name type="scientific">Lepidopterella palustris CBS 459.81</name>
    <dbReference type="NCBI Taxonomy" id="1314670"/>
    <lineage>
        <taxon>Eukaryota</taxon>
        <taxon>Fungi</taxon>
        <taxon>Dikarya</taxon>
        <taxon>Ascomycota</taxon>
        <taxon>Pezizomycotina</taxon>
        <taxon>Dothideomycetes</taxon>
        <taxon>Pleosporomycetidae</taxon>
        <taxon>Mytilinidiales</taxon>
        <taxon>Argynnaceae</taxon>
        <taxon>Lepidopterella</taxon>
    </lineage>
</organism>
<dbReference type="PANTHER" id="PTHR11863">
    <property type="entry name" value="STEROL DESATURASE"/>
    <property type="match status" value="1"/>
</dbReference>
<comment type="subcellular location">
    <subcellularLocation>
        <location evidence="1">Membrane</location>
    </subcellularLocation>
</comment>
<dbReference type="GO" id="GO:0005506">
    <property type="term" value="F:iron ion binding"/>
    <property type="evidence" value="ECO:0007669"/>
    <property type="project" value="InterPro"/>
</dbReference>
<dbReference type="Proteomes" id="UP000250266">
    <property type="component" value="Unassembled WGS sequence"/>
</dbReference>
<name>A0A8E2E537_9PEZI</name>
<evidence type="ECO:0000259" key="6">
    <source>
        <dbReference type="Pfam" id="PF04116"/>
    </source>
</evidence>
<feature type="transmembrane region" description="Helical" evidence="5">
    <location>
        <begin position="61"/>
        <end position="85"/>
    </location>
</feature>
<dbReference type="InterPro" id="IPR050307">
    <property type="entry name" value="Sterol_Desaturase_Related"/>
</dbReference>
<sequence length="338" mass="37994">MGDILSTLIIVLPLADYLAIPMLSSWSTSLNLLLFSITWTTIAITYAPLQIEFFAPLAARLILYILPSTLFLAFDLLVPSLAVELKTQGKMGLPGQMARGKVARVVWWSCFNVLLGVTLQAGIEWVVTDVLHLRSVLAIKGGRWSLNHLPSPLSMLKNLAAGLVLQNVLQYYIHSTILHSHMNNYLAHWHQTWHHSVRAPYSFAANHDHPICYLIHRFLPLYIPAIIFRFHIMTYLILLSLFSLEEVFTYSGYSVLPSTIMLRGMARRTDVHMMSQGKGNYDPAGVLDWVHGTTLGNDVLDDVRDEMEKHNVQDKAGNALDSVGTKWMCKTGNGKAKR</sequence>
<dbReference type="AlphaFoldDB" id="A0A8E2E537"/>
<keyword evidence="8" id="KW-1185">Reference proteome</keyword>
<feature type="domain" description="Fatty acid hydroxylase" evidence="6">
    <location>
        <begin position="160"/>
        <end position="293"/>
    </location>
</feature>
<feature type="transmembrane region" description="Helical" evidence="5">
    <location>
        <begin position="6"/>
        <end position="23"/>
    </location>
</feature>
<accession>A0A8E2E537</accession>
<feature type="transmembrane region" description="Helical" evidence="5">
    <location>
        <begin position="30"/>
        <end position="49"/>
    </location>
</feature>
<dbReference type="GO" id="GO:0016020">
    <property type="term" value="C:membrane"/>
    <property type="evidence" value="ECO:0007669"/>
    <property type="project" value="UniProtKB-SubCell"/>
</dbReference>
<gene>
    <name evidence="7" type="ORF">K432DRAFT_303978</name>
</gene>
<evidence type="ECO:0000256" key="5">
    <source>
        <dbReference type="SAM" id="Phobius"/>
    </source>
</evidence>
<evidence type="ECO:0000256" key="4">
    <source>
        <dbReference type="ARBA" id="ARBA00023136"/>
    </source>
</evidence>
<evidence type="ECO:0000256" key="2">
    <source>
        <dbReference type="ARBA" id="ARBA00022692"/>
    </source>
</evidence>
<evidence type="ECO:0000313" key="8">
    <source>
        <dbReference type="Proteomes" id="UP000250266"/>
    </source>
</evidence>
<evidence type="ECO:0000256" key="3">
    <source>
        <dbReference type="ARBA" id="ARBA00022989"/>
    </source>
</evidence>
<dbReference type="GO" id="GO:0016491">
    <property type="term" value="F:oxidoreductase activity"/>
    <property type="evidence" value="ECO:0007669"/>
    <property type="project" value="InterPro"/>
</dbReference>
<reference evidence="7 8" key="1">
    <citation type="journal article" date="2016" name="Nat. Commun.">
        <title>Ectomycorrhizal ecology is imprinted in the genome of the dominant symbiotic fungus Cenococcum geophilum.</title>
        <authorList>
            <consortium name="DOE Joint Genome Institute"/>
            <person name="Peter M."/>
            <person name="Kohler A."/>
            <person name="Ohm R.A."/>
            <person name="Kuo A."/>
            <person name="Krutzmann J."/>
            <person name="Morin E."/>
            <person name="Arend M."/>
            <person name="Barry K.W."/>
            <person name="Binder M."/>
            <person name="Choi C."/>
            <person name="Clum A."/>
            <person name="Copeland A."/>
            <person name="Grisel N."/>
            <person name="Haridas S."/>
            <person name="Kipfer T."/>
            <person name="LaButti K."/>
            <person name="Lindquist E."/>
            <person name="Lipzen A."/>
            <person name="Maire R."/>
            <person name="Meier B."/>
            <person name="Mihaltcheva S."/>
            <person name="Molinier V."/>
            <person name="Murat C."/>
            <person name="Poggeler S."/>
            <person name="Quandt C.A."/>
            <person name="Sperisen C."/>
            <person name="Tritt A."/>
            <person name="Tisserant E."/>
            <person name="Crous P.W."/>
            <person name="Henrissat B."/>
            <person name="Nehls U."/>
            <person name="Egli S."/>
            <person name="Spatafora J.W."/>
            <person name="Grigoriev I.V."/>
            <person name="Martin F.M."/>
        </authorList>
    </citation>
    <scope>NUCLEOTIDE SEQUENCE [LARGE SCALE GENOMIC DNA]</scope>
    <source>
        <strain evidence="7 8">CBS 459.81</strain>
    </source>
</reference>
<feature type="transmembrane region" description="Helical" evidence="5">
    <location>
        <begin position="221"/>
        <end position="242"/>
    </location>
</feature>
<dbReference type="EMBL" id="KV745119">
    <property type="protein sequence ID" value="OCK77541.1"/>
    <property type="molecule type" value="Genomic_DNA"/>
</dbReference>
<dbReference type="Pfam" id="PF04116">
    <property type="entry name" value="FA_hydroxylase"/>
    <property type="match status" value="1"/>
</dbReference>
<dbReference type="OrthoDB" id="408954at2759"/>
<keyword evidence="4 5" id="KW-0472">Membrane</keyword>
<feature type="transmembrane region" description="Helical" evidence="5">
    <location>
        <begin position="105"/>
        <end position="127"/>
    </location>
</feature>
<keyword evidence="3 5" id="KW-1133">Transmembrane helix</keyword>
<evidence type="ECO:0000256" key="1">
    <source>
        <dbReference type="ARBA" id="ARBA00004370"/>
    </source>
</evidence>
<evidence type="ECO:0000313" key="7">
    <source>
        <dbReference type="EMBL" id="OCK77541.1"/>
    </source>
</evidence>
<dbReference type="GO" id="GO:0008610">
    <property type="term" value="P:lipid biosynthetic process"/>
    <property type="evidence" value="ECO:0007669"/>
    <property type="project" value="InterPro"/>
</dbReference>